<comment type="caution">
    <text evidence="1">The sequence shown here is derived from an EMBL/GenBank/DDBJ whole genome shotgun (WGS) entry which is preliminary data.</text>
</comment>
<dbReference type="AlphaFoldDB" id="A0A4Y9Z4P4"/>
<evidence type="ECO:0000313" key="1">
    <source>
        <dbReference type="EMBL" id="TFY68309.1"/>
    </source>
</evidence>
<reference evidence="1 2" key="1">
    <citation type="submission" date="2019-01" db="EMBL/GenBank/DDBJ databases">
        <title>Genome sequencing of the rare red list fungi Fomitopsis rosea.</title>
        <authorList>
            <person name="Buettner E."/>
            <person name="Kellner H."/>
        </authorList>
    </citation>
    <scope>NUCLEOTIDE SEQUENCE [LARGE SCALE GENOMIC DNA]</scope>
    <source>
        <strain evidence="1 2">DSM 105464</strain>
    </source>
</reference>
<protein>
    <submittedName>
        <fullName evidence="1">Uncharacterized protein</fullName>
    </submittedName>
</protein>
<name>A0A4Y9Z4P4_9APHY</name>
<sequence length="63" mass="7162">MQNTHRIIQTIINGALVHELTCSLQYMLRHAYIATRPPMQFIFPRSNTAAFPMYASEPTVVAV</sequence>
<dbReference type="Proteomes" id="UP000298390">
    <property type="component" value="Unassembled WGS sequence"/>
</dbReference>
<organism evidence="1 2">
    <name type="scientific">Rhodofomes roseus</name>
    <dbReference type="NCBI Taxonomy" id="34475"/>
    <lineage>
        <taxon>Eukaryota</taxon>
        <taxon>Fungi</taxon>
        <taxon>Dikarya</taxon>
        <taxon>Basidiomycota</taxon>
        <taxon>Agaricomycotina</taxon>
        <taxon>Agaricomycetes</taxon>
        <taxon>Polyporales</taxon>
        <taxon>Rhodofomes</taxon>
    </lineage>
</organism>
<evidence type="ECO:0000313" key="2">
    <source>
        <dbReference type="Proteomes" id="UP000298390"/>
    </source>
</evidence>
<accession>A0A4Y9Z4P4</accession>
<proteinExistence type="predicted"/>
<dbReference type="EMBL" id="SEKV01000033">
    <property type="protein sequence ID" value="TFY68309.1"/>
    <property type="molecule type" value="Genomic_DNA"/>
</dbReference>
<gene>
    <name evidence="1" type="ORF">EVJ58_g1092</name>
</gene>